<keyword evidence="3" id="KW-1185">Reference proteome</keyword>
<feature type="domain" description="Retrotransposon gag" evidence="1">
    <location>
        <begin position="9"/>
        <end position="79"/>
    </location>
</feature>
<reference evidence="2" key="1">
    <citation type="submission" date="2018-11" db="EMBL/GenBank/DDBJ databases">
        <authorList>
            <person name="Grassa J C."/>
        </authorList>
    </citation>
    <scope>NUCLEOTIDE SEQUENCE [LARGE SCALE GENOMIC DNA]</scope>
</reference>
<dbReference type="EnsemblPlants" id="evm.model.03.1473">
    <property type="protein sequence ID" value="cds.evm.model.03.1473"/>
    <property type="gene ID" value="evm.TU.03.1473"/>
</dbReference>
<dbReference type="Pfam" id="PF03732">
    <property type="entry name" value="Retrotrans_gag"/>
    <property type="match status" value="1"/>
</dbReference>
<name>A0A803P5E9_CANSA</name>
<dbReference type="InterPro" id="IPR005162">
    <property type="entry name" value="Retrotrans_gag_dom"/>
</dbReference>
<protein>
    <recommendedName>
        <fullName evidence="1">Retrotransposon gag domain-containing protein</fullName>
    </recommendedName>
</protein>
<organism evidence="2 3">
    <name type="scientific">Cannabis sativa</name>
    <name type="common">Hemp</name>
    <name type="synonym">Marijuana</name>
    <dbReference type="NCBI Taxonomy" id="3483"/>
    <lineage>
        <taxon>Eukaryota</taxon>
        <taxon>Viridiplantae</taxon>
        <taxon>Streptophyta</taxon>
        <taxon>Embryophyta</taxon>
        <taxon>Tracheophyta</taxon>
        <taxon>Spermatophyta</taxon>
        <taxon>Magnoliopsida</taxon>
        <taxon>eudicotyledons</taxon>
        <taxon>Gunneridae</taxon>
        <taxon>Pentapetalae</taxon>
        <taxon>rosids</taxon>
        <taxon>fabids</taxon>
        <taxon>Rosales</taxon>
        <taxon>Cannabaceae</taxon>
        <taxon>Cannabis</taxon>
    </lineage>
</organism>
<dbReference type="Gramene" id="evm.model.03.1473">
    <property type="protein sequence ID" value="cds.evm.model.03.1473"/>
    <property type="gene ID" value="evm.TU.03.1473"/>
</dbReference>
<dbReference type="Proteomes" id="UP000596661">
    <property type="component" value="Chromosome 3"/>
</dbReference>
<evidence type="ECO:0000259" key="1">
    <source>
        <dbReference type="Pfam" id="PF03732"/>
    </source>
</evidence>
<proteinExistence type="predicted"/>
<sequence>MVFQVTLGKFNSWNAFSSKFHAQFSSSRQLPSHLEELVEVKQMLGEPLRAYISMLMTEATKVKGLTKEGRFAAILRGVEPLRELWKDIKRLTVGSMAKFLDRTDGFIKHEEVVQRIDTVRQNKNQQHTTLAGMFV</sequence>
<reference evidence="2" key="2">
    <citation type="submission" date="2021-03" db="UniProtKB">
        <authorList>
            <consortium name="EnsemblPlants"/>
        </authorList>
    </citation>
    <scope>IDENTIFICATION</scope>
</reference>
<evidence type="ECO:0000313" key="2">
    <source>
        <dbReference type="EnsemblPlants" id="cds.evm.model.03.1473"/>
    </source>
</evidence>
<evidence type="ECO:0000313" key="3">
    <source>
        <dbReference type="Proteomes" id="UP000596661"/>
    </source>
</evidence>
<dbReference type="AlphaFoldDB" id="A0A803P5E9"/>
<dbReference type="EMBL" id="UZAU01000311">
    <property type="status" value="NOT_ANNOTATED_CDS"/>
    <property type="molecule type" value="Genomic_DNA"/>
</dbReference>
<accession>A0A803P5E9</accession>